<accession>A0A8J3XFN2</accession>
<gene>
    <name evidence="1" type="ORF">Pph01_41270</name>
</gene>
<keyword evidence="2" id="KW-1185">Reference proteome</keyword>
<name>A0A8J3XFN2_9ACTN</name>
<organism evidence="1 2">
    <name type="scientific">Planotetraspora phitsanulokensis</name>
    <dbReference type="NCBI Taxonomy" id="575192"/>
    <lineage>
        <taxon>Bacteria</taxon>
        <taxon>Bacillati</taxon>
        <taxon>Actinomycetota</taxon>
        <taxon>Actinomycetes</taxon>
        <taxon>Streptosporangiales</taxon>
        <taxon>Streptosporangiaceae</taxon>
        <taxon>Planotetraspora</taxon>
    </lineage>
</organism>
<comment type="caution">
    <text evidence="1">The sequence shown here is derived from an EMBL/GenBank/DDBJ whole genome shotgun (WGS) entry which is preliminary data.</text>
</comment>
<evidence type="ECO:0000313" key="1">
    <source>
        <dbReference type="EMBL" id="GII39124.1"/>
    </source>
</evidence>
<dbReference type="RefSeq" id="WP_204074735.1">
    <property type="nucleotide sequence ID" value="NZ_BAABHI010000003.1"/>
</dbReference>
<reference evidence="1 2" key="1">
    <citation type="submission" date="2021-01" db="EMBL/GenBank/DDBJ databases">
        <title>Whole genome shotgun sequence of Planotetraspora phitsanulokensis NBRC 104273.</title>
        <authorList>
            <person name="Komaki H."/>
            <person name="Tamura T."/>
        </authorList>
    </citation>
    <scope>NUCLEOTIDE SEQUENCE [LARGE SCALE GENOMIC DNA]</scope>
    <source>
        <strain evidence="1 2">NBRC 104273</strain>
    </source>
</reference>
<dbReference type="Proteomes" id="UP000622547">
    <property type="component" value="Unassembled WGS sequence"/>
</dbReference>
<protein>
    <submittedName>
        <fullName evidence="1">Uncharacterized protein</fullName>
    </submittedName>
</protein>
<dbReference type="EMBL" id="BOOP01000019">
    <property type="protein sequence ID" value="GII39124.1"/>
    <property type="molecule type" value="Genomic_DNA"/>
</dbReference>
<dbReference type="AlphaFoldDB" id="A0A8J3XFN2"/>
<evidence type="ECO:0000313" key="2">
    <source>
        <dbReference type="Proteomes" id="UP000622547"/>
    </source>
</evidence>
<proteinExistence type="predicted"/>
<sequence>MDHGHDHDPELSEILSLIVAPDGAFGHRQHIHLAFVAVRRHGMPEAAEKVCGWLRQITAYEKAPQKYHHTVSRAWVELVAHHVAAEPDGPEFDVFVQRNPALLDKRLLTRHYRSTTLAAAEARRGWVEPDVAPFPWAA</sequence>